<sequence length="33" mass="3997">MLRVVAGEEQEFLELRIERREALVWNIELKVQV</sequence>
<accession>F9S0X5</accession>
<dbReference type="AlphaFoldDB" id="F9S0X5"/>
<organism evidence="1 2">
    <name type="scientific">Vibrio ichthyoenteri ATCC 700023</name>
    <dbReference type="NCBI Taxonomy" id="870968"/>
    <lineage>
        <taxon>Bacteria</taxon>
        <taxon>Pseudomonadati</taxon>
        <taxon>Pseudomonadota</taxon>
        <taxon>Gammaproteobacteria</taxon>
        <taxon>Vibrionales</taxon>
        <taxon>Vibrionaceae</taxon>
        <taxon>Vibrio</taxon>
    </lineage>
</organism>
<proteinExistence type="predicted"/>
<name>F9S0X5_9VIBR</name>
<protein>
    <submittedName>
        <fullName evidence="1">Uncharacterized protein</fullName>
    </submittedName>
</protein>
<evidence type="ECO:0000313" key="2">
    <source>
        <dbReference type="Proteomes" id="UP000004605"/>
    </source>
</evidence>
<reference evidence="1 2" key="1">
    <citation type="journal article" date="2012" name="Int. J. Syst. Evol. Microbiol.">
        <title>Vibrio caribbeanicus sp. nov., isolated from the marine sponge Scleritoderma cyanea.</title>
        <authorList>
            <person name="Hoffmann M."/>
            <person name="Monday S.R."/>
            <person name="Allard M.W."/>
            <person name="Strain E.A."/>
            <person name="Whittaker P."/>
            <person name="Naum M."/>
            <person name="McCarthy P.J."/>
            <person name="Lopez J.V."/>
            <person name="Fischer M."/>
            <person name="Brown E.W."/>
        </authorList>
    </citation>
    <scope>NUCLEOTIDE SEQUENCE [LARGE SCALE GENOMIC DNA]</scope>
    <source>
        <strain evidence="1 2">ATCC 700023</strain>
    </source>
</reference>
<dbReference type="EMBL" id="AFWF01000092">
    <property type="protein sequence ID" value="EGU42958.1"/>
    <property type="molecule type" value="Genomic_DNA"/>
</dbReference>
<keyword evidence="2" id="KW-1185">Reference proteome</keyword>
<gene>
    <name evidence="1" type="ORF">VII00023_02869</name>
</gene>
<comment type="caution">
    <text evidence="1">The sequence shown here is derived from an EMBL/GenBank/DDBJ whole genome shotgun (WGS) entry which is preliminary data.</text>
</comment>
<evidence type="ECO:0000313" key="1">
    <source>
        <dbReference type="EMBL" id="EGU42958.1"/>
    </source>
</evidence>
<dbReference type="Proteomes" id="UP000004605">
    <property type="component" value="Unassembled WGS sequence"/>
</dbReference>